<accession>A0A5A9YZ54</accession>
<dbReference type="AlphaFoldDB" id="A0A5A9YZ54"/>
<sequence>MSHGACDRSCAIGSLRRPAPLSLYPVRQSAAHPHRYRMGMVSPSRTSSAAQDARGRDVAHEAEDLHVPRGVFRNIASTRAGSVSTPARLGGTRTRMVAAA</sequence>
<protein>
    <submittedName>
        <fullName evidence="2">Uncharacterized protein</fullName>
    </submittedName>
</protein>
<keyword evidence="3" id="KW-1185">Reference proteome</keyword>
<organism evidence="2 3">
    <name type="scientific">Aquicoccus porphyridii</name>
    <dbReference type="NCBI Taxonomy" id="1852029"/>
    <lineage>
        <taxon>Bacteria</taxon>
        <taxon>Pseudomonadati</taxon>
        <taxon>Pseudomonadota</taxon>
        <taxon>Alphaproteobacteria</taxon>
        <taxon>Rhodobacterales</taxon>
        <taxon>Paracoccaceae</taxon>
        <taxon>Aquicoccus</taxon>
    </lineage>
</organism>
<dbReference type="Proteomes" id="UP000325291">
    <property type="component" value="Unassembled WGS sequence"/>
</dbReference>
<evidence type="ECO:0000313" key="2">
    <source>
        <dbReference type="EMBL" id="KAA0910139.1"/>
    </source>
</evidence>
<comment type="caution">
    <text evidence="2">The sequence shown here is derived from an EMBL/GenBank/DDBJ whole genome shotgun (WGS) entry which is preliminary data.</text>
</comment>
<feature type="compositionally biased region" description="Basic and acidic residues" evidence="1">
    <location>
        <begin position="53"/>
        <end position="65"/>
    </location>
</feature>
<reference evidence="2 3" key="1">
    <citation type="submission" date="2019-07" db="EMBL/GenBank/DDBJ databases">
        <title>Aquicoccus porphyridii gen. nov., sp. nov., isolated from a small marine red alga, Porphyridium marinum.</title>
        <authorList>
            <person name="Liu L."/>
        </authorList>
    </citation>
    <scope>NUCLEOTIDE SEQUENCE [LARGE SCALE GENOMIC DNA]</scope>
    <source>
        <strain evidence="2 3">L1 8-17</strain>
    </source>
</reference>
<proteinExistence type="predicted"/>
<feature type="region of interest" description="Disordered" evidence="1">
    <location>
        <begin position="34"/>
        <end position="65"/>
    </location>
</feature>
<evidence type="ECO:0000256" key="1">
    <source>
        <dbReference type="SAM" id="MobiDB-lite"/>
    </source>
</evidence>
<gene>
    <name evidence="2" type="ORF">FLO80_17785</name>
</gene>
<dbReference type="EMBL" id="VINQ01000018">
    <property type="protein sequence ID" value="KAA0910139.1"/>
    <property type="molecule type" value="Genomic_DNA"/>
</dbReference>
<evidence type="ECO:0000313" key="3">
    <source>
        <dbReference type="Proteomes" id="UP000325291"/>
    </source>
</evidence>
<name>A0A5A9YZ54_9RHOB</name>